<dbReference type="InterPro" id="IPR013783">
    <property type="entry name" value="Ig-like_fold"/>
</dbReference>
<dbReference type="PROSITE" id="PS50835">
    <property type="entry name" value="IG_LIKE"/>
    <property type="match status" value="12"/>
</dbReference>
<feature type="domain" description="Ig-like" evidence="5">
    <location>
        <begin position="895"/>
        <end position="974"/>
    </location>
</feature>
<feature type="domain" description="Ig-like" evidence="5">
    <location>
        <begin position="657"/>
        <end position="723"/>
    </location>
</feature>
<comment type="caution">
    <text evidence="6">The sequence shown here is derived from an EMBL/GenBank/DDBJ whole genome shotgun (WGS) entry which is preliminary data.</text>
</comment>
<proteinExistence type="predicted"/>
<sequence>MRAGSPSALCSLELLSTHTCVSLSHISTEHSSDLDTIRLSAVEVRLSRNPIPAGENVTLEVIPPTAMQLGTWSFESLTILIYAAETASVIPEYLHRLAFDSNTGSLTLMNVNVNDSGQPVSDVRVNASATDLVEFNDTVSLTCSASGSSLSFQWLLGSSDIITGGRVQLSDGGRILTISSVLRSDRGPLYCIAYNGISNGTSQPILLNISFGPGDPEVTKNPNEAIYRAGSGVVLSCSAQSNPPASYLWEFDGRPLSLTGPELSLQNVHQNQSGNYSCLAHNSITRRELGVGGGSGLVMAWLGIDLTDPISGVIVNSSGELPILDTVFTLSCEVSGPASSIQWLKDGHALVPDNRTVFSADNGLVTLSPVQRSDDGMYQCEAFNAVSNKTSPGYHLLVNYGPEQVVITGPAVAETGTNPPSQYRWYFNSSLVAEGSVFETGPLTLASHGAYTCEASNSVTGRNSTAVKELAVVAPITAAMVNVSGGLPIQERPVTMECKVDGQADSIQWLRDGSPMMADNRTVFSADNSSVTLSPVQRSDDGSYQCEAFNAVSNRTSPGYHLLVNYGPEQVVITGPALAATGTNPPSQYRWYFNGSQVAEGSVFETGPLTLANHGTYTCEASNSVTGRKSTAVKELTVIAIISLVTVNANPSQPILSQSVTLTCDITGAVSSIHWLKDGHALVPDNRTAFSSDNSSVTLSHVQRSDDGSYQCEAFNAVSNKTSPGYHLLVNYGPEQVVITGPAVAATGTNPPSQYRWYFNSSQVAEGSVFETGPLTLASHGAYTCEASNSVTGRKSTAVKELAVVATITANPSQPILSQSVTLTCDITGAVSSIHWLKDGNALVPDNRMVFSSDNSSVTLSHVQRSDDGTYQCEAFNAVSNKTSPGYHLLVNYGPEQVVITGPAMAETGTNATFSCSASSQPPSQYRWYFNSSQVAEGSVFETGPLTLASHGTYTCEASNSVTGRNSTAVKELAVVAPISSVTVIPYPSIPILASNLTLTCNVTGVFKTMYWLKDGQRLTSKDNVIVNADNSSVSFVPAQLTDDGSYQCFASNLYSEKSSPVYHLLVSYGPDSVEIKGPHKVKAGTPVKLTCSAQSQPPSHFYWSFKGSETMATGNILNLAKPSAEDSGLYTCLGENPLTKVTAMATFNLTIESFAVPVMLSREGLPLIALTGLSVLLLTNWLSY</sequence>
<keyword evidence="2" id="KW-1015">Disulfide bond</keyword>
<reference evidence="6" key="1">
    <citation type="thesis" date="2021" institute="BYU ScholarsArchive" country="Provo, UT, USA">
        <title>Applications of and Algorithms for Genome Assembly and Genomic Analyses with an Emphasis on Marine Teleosts.</title>
        <authorList>
            <person name="Pickett B.D."/>
        </authorList>
    </citation>
    <scope>NUCLEOTIDE SEQUENCE</scope>
    <source>
        <strain evidence="6">HI-2016</strain>
    </source>
</reference>
<dbReference type="SMART" id="SM00408">
    <property type="entry name" value="IGc2"/>
    <property type="match status" value="11"/>
</dbReference>
<dbReference type="InterPro" id="IPR007110">
    <property type="entry name" value="Ig-like_dom"/>
</dbReference>
<feature type="domain" description="Ig-like" evidence="5">
    <location>
        <begin position="558"/>
        <end position="637"/>
    </location>
</feature>
<feature type="domain" description="Ig-like" evidence="5">
    <location>
        <begin position="978"/>
        <end position="1068"/>
    </location>
</feature>
<evidence type="ECO:0000256" key="1">
    <source>
        <dbReference type="ARBA" id="ARBA00022729"/>
    </source>
</evidence>
<dbReference type="SUPFAM" id="SSF48726">
    <property type="entry name" value="Immunoglobulin"/>
    <property type="match status" value="11"/>
</dbReference>
<dbReference type="InterPro" id="IPR003599">
    <property type="entry name" value="Ig_sub"/>
</dbReference>
<gene>
    <name evidence="6" type="ORF">JZ751_028224</name>
</gene>
<dbReference type="AlphaFoldDB" id="A0A8T2NMW1"/>
<dbReference type="InterPro" id="IPR052598">
    <property type="entry name" value="IgSF_CEA-related"/>
</dbReference>
<evidence type="ECO:0000259" key="5">
    <source>
        <dbReference type="PROSITE" id="PS50835"/>
    </source>
</evidence>
<organism evidence="6 7">
    <name type="scientific">Albula glossodonta</name>
    <name type="common">roundjaw bonefish</name>
    <dbReference type="NCBI Taxonomy" id="121402"/>
    <lineage>
        <taxon>Eukaryota</taxon>
        <taxon>Metazoa</taxon>
        <taxon>Chordata</taxon>
        <taxon>Craniata</taxon>
        <taxon>Vertebrata</taxon>
        <taxon>Euteleostomi</taxon>
        <taxon>Actinopterygii</taxon>
        <taxon>Neopterygii</taxon>
        <taxon>Teleostei</taxon>
        <taxon>Albuliformes</taxon>
        <taxon>Albulidae</taxon>
        <taxon>Albula</taxon>
    </lineage>
</organism>
<dbReference type="Gene3D" id="2.60.40.10">
    <property type="entry name" value="Immunoglobulins"/>
    <property type="match status" value="13"/>
</dbReference>
<evidence type="ECO:0000256" key="3">
    <source>
        <dbReference type="ARBA" id="ARBA00023180"/>
    </source>
</evidence>
<feature type="domain" description="Ig-like" evidence="5">
    <location>
        <begin position="119"/>
        <end position="208"/>
    </location>
</feature>
<dbReference type="EMBL" id="JAFBMS010000081">
    <property type="protein sequence ID" value="KAG9337727.1"/>
    <property type="molecule type" value="Genomic_DNA"/>
</dbReference>
<evidence type="ECO:0000313" key="7">
    <source>
        <dbReference type="Proteomes" id="UP000824540"/>
    </source>
</evidence>
<keyword evidence="1" id="KW-0732">Signal</keyword>
<feature type="domain" description="Ig-like" evidence="5">
    <location>
        <begin position="216"/>
        <end position="290"/>
    </location>
</feature>
<dbReference type="OrthoDB" id="6159398at2759"/>
<keyword evidence="4" id="KW-0393">Immunoglobulin domain</keyword>
<keyword evidence="7" id="KW-1185">Reference proteome</keyword>
<name>A0A8T2NMW1_9TELE</name>
<evidence type="ECO:0000313" key="6">
    <source>
        <dbReference type="EMBL" id="KAG9337727.1"/>
    </source>
</evidence>
<dbReference type="InterPro" id="IPR013106">
    <property type="entry name" value="Ig_V-set"/>
</dbReference>
<dbReference type="InterPro" id="IPR003598">
    <property type="entry name" value="Ig_sub2"/>
</dbReference>
<dbReference type="InterPro" id="IPR036179">
    <property type="entry name" value="Ig-like_dom_sf"/>
</dbReference>
<feature type="domain" description="Ig-like" evidence="5">
    <location>
        <begin position="818"/>
        <end position="884"/>
    </location>
</feature>
<accession>A0A8T2NMW1</accession>
<feature type="domain" description="Ig-like" evidence="5">
    <location>
        <begin position="1071"/>
        <end position="1151"/>
    </location>
</feature>
<dbReference type="Proteomes" id="UP000824540">
    <property type="component" value="Unassembled WGS sequence"/>
</dbReference>
<dbReference type="CDD" id="cd00096">
    <property type="entry name" value="Ig"/>
    <property type="match status" value="2"/>
</dbReference>
<dbReference type="PANTHER" id="PTHR44337:SF20">
    <property type="entry name" value="CARCINOEMBRYONIC ANTIGEN-RELATED CELL ADHESION MOLECULE 5-RELATED"/>
    <property type="match status" value="1"/>
</dbReference>
<feature type="domain" description="Ig-like" evidence="5">
    <location>
        <begin position="746"/>
        <end position="803"/>
    </location>
</feature>
<dbReference type="PANTHER" id="PTHR44337">
    <property type="entry name" value="CARCINOEMBRYONIC ANTIGEN-RELATED CELL ADHESION MOLECULE 8"/>
    <property type="match status" value="1"/>
</dbReference>
<dbReference type="Pfam" id="PF13927">
    <property type="entry name" value="Ig_3"/>
    <property type="match status" value="9"/>
</dbReference>
<feature type="domain" description="Ig-like" evidence="5">
    <location>
        <begin position="475"/>
        <end position="557"/>
    </location>
</feature>
<evidence type="ECO:0000256" key="4">
    <source>
        <dbReference type="ARBA" id="ARBA00023319"/>
    </source>
</evidence>
<keyword evidence="3" id="KW-0325">Glycoprotein</keyword>
<dbReference type="SMART" id="SM00409">
    <property type="entry name" value="IG"/>
    <property type="match status" value="10"/>
</dbReference>
<evidence type="ECO:0000256" key="2">
    <source>
        <dbReference type="ARBA" id="ARBA00023157"/>
    </source>
</evidence>
<feature type="domain" description="Ig-like" evidence="5">
    <location>
        <begin position="415"/>
        <end position="471"/>
    </location>
</feature>
<dbReference type="SMART" id="SM00406">
    <property type="entry name" value="IGv"/>
    <property type="match status" value="5"/>
</dbReference>
<feature type="domain" description="Ig-like" evidence="5">
    <location>
        <begin position="309"/>
        <end position="391"/>
    </location>
</feature>
<protein>
    <recommendedName>
        <fullName evidence="5">Ig-like domain-containing protein</fullName>
    </recommendedName>
</protein>